<evidence type="ECO:0000256" key="2">
    <source>
        <dbReference type="ARBA" id="ARBA00001933"/>
    </source>
</evidence>
<dbReference type="EC" id="4.3.1.19" evidence="4"/>
<dbReference type="GO" id="GO:0003941">
    <property type="term" value="F:L-serine ammonia-lyase activity"/>
    <property type="evidence" value="ECO:0007669"/>
    <property type="project" value="TreeGrafter"/>
</dbReference>
<dbReference type="GO" id="GO:0004794">
    <property type="term" value="F:threonine deaminase activity"/>
    <property type="evidence" value="ECO:0007669"/>
    <property type="project" value="UniProtKB-EC"/>
</dbReference>
<dbReference type="AlphaFoldDB" id="A0A326TZZ9"/>
<dbReference type="FunFam" id="3.40.50.1100:FF:000005">
    <property type="entry name" value="Threonine dehydratase catabolic"/>
    <property type="match status" value="1"/>
</dbReference>
<protein>
    <recommendedName>
        <fullName evidence="4">threonine ammonia-lyase</fullName>
        <ecNumber evidence="4">4.3.1.19</ecNumber>
    </recommendedName>
    <alternativeName>
        <fullName evidence="8">Threonine deaminase</fullName>
    </alternativeName>
</protein>
<dbReference type="GO" id="GO:0030170">
    <property type="term" value="F:pyridoxal phosphate binding"/>
    <property type="evidence" value="ECO:0007669"/>
    <property type="project" value="InterPro"/>
</dbReference>
<keyword evidence="11" id="KW-1185">Reference proteome</keyword>
<dbReference type="InterPro" id="IPR000634">
    <property type="entry name" value="Ser/Thr_deHydtase_PyrdxlP-BS"/>
</dbReference>
<sequence>MVTLQDVHAAYERIRPYVRKTPLVQMKAVRQTLSHEGDIYLKLENMQVSGSFKARGALNTALGLTEEERQRGLVTASGGNHGMGVTYAGWLTGVPATIYLPHSTPAAKVAKLKRWGAEVVVVGRVWDDAHTAALAHTNRSGATYIHPFADPRVIAGQGTIALELFDERPDIDHLIVAIGGGGLISGISIATHGLKPDVKITGVEPVGAPTLYESLKANRLVELEEVMTAAGTLAPRKSDQLNFEIIQQHVEEIVLVDDEEMRTAARWLWEEQGIAVELSGAAATAAVLSGKVLIEPGEKVCVLVCGQGTDGIEE</sequence>
<comment type="similarity">
    <text evidence="3">Belongs to the serine/threonine dehydratase family.</text>
</comment>
<feature type="domain" description="Tryptophan synthase beta chain-like PALP" evidence="9">
    <location>
        <begin position="14"/>
        <end position="306"/>
    </location>
</feature>
<evidence type="ECO:0000256" key="1">
    <source>
        <dbReference type="ARBA" id="ARBA00001274"/>
    </source>
</evidence>
<dbReference type="InterPro" id="IPR036052">
    <property type="entry name" value="TrpB-like_PALP_sf"/>
</dbReference>
<comment type="caution">
    <text evidence="10">The sequence shown here is derived from an EMBL/GenBank/DDBJ whole genome shotgun (WGS) entry which is preliminary data.</text>
</comment>
<comment type="function">
    <text evidence="7">Catalyzes the anaerobic formation of alpha-ketobutyrate and ammonia from threonine in a two-step reaction. The first step involved a dehydration of threonine and a production of enamine intermediates (aminocrotonate), which tautomerizes to its imine form (iminobutyrate). Both intermediates are unstable and short-lived. The second step is the nonenzymatic hydrolysis of the enamine/imine intermediates to form 2-ketobutyrate and free ammonia. In the low water environment of the cell, the second step is accelerated by RidA.</text>
</comment>
<dbReference type="Gene3D" id="3.40.50.1100">
    <property type="match status" value="2"/>
</dbReference>
<dbReference type="GO" id="GO:0009097">
    <property type="term" value="P:isoleucine biosynthetic process"/>
    <property type="evidence" value="ECO:0007669"/>
    <property type="project" value="TreeGrafter"/>
</dbReference>
<evidence type="ECO:0000313" key="11">
    <source>
        <dbReference type="Proteomes" id="UP000248806"/>
    </source>
</evidence>
<dbReference type="PANTHER" id="PTHR48078:SF6">
    <property type="entry name" value="L-THREONINE DEHYDRATASE CATABOLIC TDCB"/>
    <property type="match status" value="1"/>
</dbReference>
<dbReference type="PANTHER" id="PTHR48078">
    <property type="entry name" value="THREONINE DEHYDRATASE, MITOCHONDRIAL-RELATED"/>
    <property type="match status" value="1"/>
</dbReference>
<evidence type="ECO:0000256" key="3">
    <source>
        <dbReference type="ARBA" id="ARBA00010869"/>
    </source>
</evidence>
<evidence type="ECO:0000256" key="5">
    <source>
        <dbReference type="ARBA" id="ARBA00022898"/>
    </source>
</evidence>
<name>A0A326TZZ9_THEHA</name>
<evidence type="ECO:0000259" key="9">
    <source>
        <dbReference type="Pfam" id="PF00291"/>
    </source>
</evidence>
<evidence type="ECO:0000256" key="8">
    <source>
        <dbReference type="ARBA" id="ARBA00031427"/>
    </source>
</evidence>
<keyword evidence="6" id="KW-0456">Lyase</keyword>
<dbReference type="InterPro" id="IPR050147">
    <property type="entry name" value="Ser/Thr_Dehydratase"/>
</dbReference>
<dbReference type="Proteomes" id="UP000248806">
    <property type="component" value="Unassembled WGS sequence"/>
</dbReference>
<organism evidence="10 11">
    <name type="scientific">Thermosporothrix hazakensis</name>
    <dbReference type="NCBI Taxonomy" id="644383"/>
    <lineage>
        <taxon>Bacteria</taxon>
        <taxon>Bacillati</taxon>
        <taxon>Chloroflexota</taxon>
        <taxon>Ktedonobacteria</taxon>
        <taxon>Ktedonobacterales</taxon>
        <taxon>Thermosporotrichaceae</taxon>
        <taxon>Thermosporothrix</taxon>
    </lineage>
</organism>
<dbReference type="SUPFAM" id="SSF53686">
    <property type="entry name" value="Tryptophan synthase beta subunit-like PLP-dependent enzymes"/>
    <property type="match status" value="1"/>
</dbReference>
<accession>A0A326TZZ9</accession>
<comment type="cofactor">
    <cofactor evidence="2">
        <name>pyridoxal 5'-phosphate</name>
        <dbReference type="ChEBI" id="CHEBI:597326"/>
    </cofactor>
</comment>
<gene>
    <name evidence="10" type="ORF">EI42_05490</name>
</gene>
<evidence type="ECO:0000256" key="4">
    <source>
        <dbReference type="ARBA" id="ARBA00012096"/>
    </source>
</evidence>
<evidence type="ECO:0000313" key="10">
    <source>
        <dbReference type="EMBL" id="PZW22468.1"/>
    </source>
</evidence>
<reference evidence="10 11" key="1">
    <citation type="submission" date="2018-06" db="EMBL/GenBank/DDBJ databases">
        <title>Genomic Encyclopedia of Archaeal and Bacterial Type Strains, Phase II (KMG-II): from individual species to whole genera.</title>
        <authorList>
            <person name="Goeker M."/>
        </authorList>
    </citation>
    <scope>NUCLEOTIDE SEQUENCE [LARGE SCALE GENOMIC DNA]</scope>
    <source>
        <strain evidence="10 11">ATCC BAA-1881</strain>
    </source>
</reference>
<dbReference type="GO" id="GO:0006567">
    <property type="term" value="P:L-threonine catabolic process"/>
    <property type="evidence" value="ECO:0007669"/>
    <property type="project" value="TreeGrafter"/>
</dbReference>
<keyword evidence="5" id="KW-0663">Pyridoxal phosphate</keyword>
<dbReference type="OrthoDB" id="9811476at2"/>
<dbReference type="Pfam" id="PF00291">
    <property type="entry name" value="PALP"/>
    <property type="match status" value="1"/>
</dbReference>
<evidence type="ECO:0000256" key="6">
    <source>
        <dbReference type="ARBA" id="ARBA00023239"/>
    </source>
</evidence>
<evidence type="ECO:0000256" key="7">
    <source>
        <dbReference type="ARBA" id="ARBA00025527"/>
    </source>
</evidence>
<dbReference type="PROSITE" id="PS00165">
    <property type="entry name" value="DEHYDRATASE_SER_THR"/>
    <property type="match status" value="1"/>
</dbReference>
<comment type="catalytic activity">
    <reaction evidence="1">
        <text>L-threonine = 2-oxobutanoate + NH4(+)</text>
        <dbReference type="Rhea" id="RHEA:22108"/>
        <dbReference type="ChEBI" id="CHEBI:16763"/>
        <dbReference type="ChEBI" id="CHEBI:28938"/>
        <dbReference type="ChEBI" id="CHEBI:57926"/>
        <dbReference type="EC" id="4.3.1.19"/>
    </reaction>
</comment>
<dbReference type="EMBL" id="QKUF01000033">
    <property type="protein sequence ID" value="PZW22468.1"/>
    <property type="molecule type" value="Genomic_DNA"/>
</dbReference>
<dbReference type="GO" id="GO:0006565">
    <property type="term" value="P:L-serine catabolic process"/>
    <property type="evidence" value="ECO:0007669"/>
    <property type="project" value="TreeGrafter"/>
</dbReference>
<dbReference type="InterPro" id="IPR001926">
    <property type="entry name" value="TrpB-like_PALP"/>
</dbReference>
<dbReference type="CDD" id="cd01562">
    <property type="entry name" value="Thr-dehyd"/>
    <property type="match status" value="1"/>
</dbReference>
<proteinExistence type="inferred from homology"/>